<reference evidence="1 2" key="2">
    <citation type="journal article" date="2013" name="PLoS ONE">
        <title>Whole genome mapping and re-organization of the nuclear and mitochondrial genomes of Babesia microti isolates.</title>
        <authorList>
            <person name="Cornillot E."/>
            <person name="Dassouli A."/>
            <person name="Garg A."/>
            <person name="Pachikara N."/>
            <person name="Randazzo S."/>
            <person name="Depoix D."/>
            <person name="Carcy B."/>
            <person name="Delbecq S."/>
            <person name="Frutos R."/>
            <person name="Silva J.C."/>
            <person name="Sutton R."/>
            <person name="Krause P.J."/>
            <person name="Mamoun C.B."/>
        </authorList>
    </citation>
    <scope>NUCLEOTIDE SEQUENCE [LARGE SCALE GENOMIC DNA]</scope>
    <source>
        <strain evidence="1 2">RI</strain>
    </source>
</reference>
<dbReference type="InterPro" id="IPR012340">
    <property type="entry name" value="NA-bd_OB-fold"/>
</dbReference>
<dbReference type="Gene3D" id="2.40.50.140">
    <property type="entry name" value="Nucleic acid-binding proteins"/>
    <property type="match status" value="1"/>
</dbReference>
<dbReference type="OMA" id="YAAYNLD"/>
<protein>
    <submittedName>
        <fullName evidence="1">Uncharacterized protein</fullName>
    </submittedName>
</protein>
<dbReference type="OrthoDB" id="25571at2759"/>
<evidence type="ECO:0000313" key="2">
    <source>
        <dbReference type="Proteomes" id="UP000002899"/>
    </source>
</evidence>
<organism evidence="1 2">
    <name type="scientific">Babesia microti (strain RI)</name>
    <dbReference type="NCBI Taxonomy" id="1133968"/>
    <lineage>
        <taxon>Eukaryota</taxon>
        <taxon>Sar</taxon>
        <taxon>Alveolata</taxon>
        <taxon>Apicomplexa</taxon>
        <taxon>Aconoidasida</taxon>
        <taxon>Piroplasmida</taxon>
        <taxon>Babesiidae</taxon>
        <taxon>Babesia</taxon>
    </lineage>
</organism>
<reference evidence="1 2" key="3">
    <citation type="journal article" date="2016" name="Sci. Rep.">
        <title>Genome-wide diversity and gene expression profiling of Babesia microti isolates identify polymorphic genes that mediate host-pathogen interactions.</title>
        <authorList>
            <person name="Silva J.C."/>
            <person name="Cornillot E."/>
            <person name="McCracken C."/>
            <person name="Usmani-Brown S."/>
            <person name="Dwivedi A."/>
            <person name="Ifeonu O.O."/>
            <person name="Crabtree J."/>
            <person name="Gotia H.T."/>
            <person name="Virji A.Z."/>
            <person name="Reynes C."/>
            <person name="Colinge J."/>
            <person name="Kumar V."/>
            <person name="Lawres L."/>
            <person name="Pazzi J.E."/>
            <person name="Pablo J.V."/>
            <person name="Hung C."/>
            <person name="Brancato J."/>
            <person name="Kumari P."/>
            <person name="Orvis J."/>
            <person name="Tretina K."/>
            <person name="Chibucos M."/>
            <person name="Ott S."/>
            <person name="Sadzewicz L."/>
            <person name="Sengamalay N."/>
            <person name="Shetty A.C."/>
            <person name="Su Q."/>
            <person name="Tallon L."/>
            <person name="Fraser C.M."/>
            <person name="Frutos R."/>
            <person name="Molina D.M."/>
            <person name="Krause P.J."/>
            <person name="Ben Mamoun C."/>
        </authorList>
    </citation>
    <scope>NUCLEOTIDE SEQUENCE [LARGE SCALE GENOMIC DNA]</scope>
    <source>
        <strain evidence="1 2">RI</strain>
    </source>
</reference>
<dbReference type="RefSeq" id="XP_012649152.1">
    <property type="nucleotide sequence ID" value="XM_012793698.1"/>
</dbReference>
<reference evidence="1 2" key="1">
    <citation type="journal article" date="2012" name="Nucleic Acids Res.">
        <title>Sequencing of the smallest Apicomplexan genome from the human pathogen Babesia microti.</title>
        <authorList>
            <person name="Cornillot E."/>
            <person name="Hadj-Kaddour K."/>
            <person name="Dassouli A."/>
            <person name="Noel B."/>
            <person name="Ranwez V."/>
            <person name="Vacherie B."/>
            <person name="Augagneur Y."/>
            <person name="Bres V."/>
            <person name="Duclos A."/>
            <person name="Randazzo S."/>
            <person name="Carcy B."/>
            <person name="Debierre-Grockiego F."/>
            <person name="Delbecq S."/>
            <person name="Moubri-Menage K."/>
            <person name="Shams-Eldin H."/>
            <person name="Usmani-Brown S."/>
            <person name="Bringaud F."/>
            <person name="Wincker P."/>
            <person name="Vivares C.P."/>
            <person name="Schwarz R.T."/>
            <person name="Schetters T.P."/>
            <person name="Krause P.J."/>
            <person name="Gorenflot A."/>
            <person name="Berry V."/>
            <person name="Barbe V."/>
            <person name="Ben Mamoun C."/>
        </authorList>
    </citation>
    <scope>NUCLEOTIDE SEQUENCE [LARGE SCALE GENOMIC DNA]</scope>
    <source>
        <strain evidence="1 2">RI</strain>
    </source>
</reference>
<name>A0A0K3AU70_BABMR</name>
<dbReference type="VEuPathDB" id="PiroplasmaDB:BMR1_03g02705"/>
<dbReference type="Proteomes" id="UP000002899">
    <property type="component" value="Chromosome III"/>
</dbReference>
<proteinExistence type="predicted"/>
<keyword evidence="2" id="KW-1185">Reference proteome</keyword>
<dbReference type="EMBL" id="LN871598">
    <property type="protein sequence ID" value="CTQ41141.1"/>
    <property type="molecule type" value="Genomic_DNA"/>
</dbReference>
<dbReference type="KEGG" id="bmic:BMR1_03g02705"/>
<dbReference type="AlphaFoldDB" id="A0A0K3AU70"/>
<sequence>MDGFGFGAVGGLFGSSPSFSTFNSDPVPVDTKPFPEFRRRLTSDGMEEWDSNDAVNDFGFQKSVKRGVSTSSPAQGIVPIDVNLLKSSVKSALEAKSTSLTLYGQLITNVCITGRISDINELPSMIVMVLEDEWGKVNIRTGRNASSNPSDGNLVNVVGAVIILSEEDYYIDATHIRIVDDIFQEYHKVAVKFAAYSLDAATRLHSTSNSKLQSTVLIDKESWKHVKLGVEYDFITNPVEIAVIKFLTTQNDKIASIAVVTKSLADYQEQEIKEAIDSLVKQSEVGISGQLCFLP</sequence>
<accession>A0A0K3AU70</accession>
<evidence type="ECO:0000313" key="1">
    <source>
        <dbReference type="EMBL" id="CTQ41141.1"/>
    </source>
</evidence>
<dbReference type="GeneID" id="24425183"/>